<dbReference type="SUPFAM" id="SSF53167">
    <property type="entry name" value="Purine and uridine phosphorylases"/>
    <property type="match status" value="1"/>
</dbReference>
<dbReference type="KEGG" id="trr:M419DRAFT_133630"/>
<feature type="domain" description="Nephrocystin 3-like N-terminal" evidence="5">
    <location>
        <begin position="457"/>
        <end position="621"/>
    </location>
</feature>
<dbReference type="InterPro" id="IPR035994">
    <property type="entry name" value="Nucleoside_phosphorylase_sf"/>
</dbReference>
<reference evidence="7" key="1">
    <citation type="journal article" date="2013" name="Ind. Biotechnol.">
        <title>Comparative genomics analysis of Trichoderma reesei strains.</title>
        <authorList>
            <person name="Koike H."/>
            <person name="Aerts A."/>
            <person name="LaButti K."/>
            <person name="Grigoriev I.V."/>
            <person name="Baker S.E."/>
        </authorList>
    </citation>
    <scope>NUCLEOTIDE SEQUENCE [LARGE SCALE GENOMIC DNA]</scope>
    <source>
        <strain evidence="7">ATCC 56765 / BCRC 32924 / NRRL 11460 / Rut C-30</strain>
    </source>
</reference>
<keyword evidence="2" id="KW-0040">ANK repeat</keyword>
<feature type="repeat" description="ANK" evidence="2">
    <location>
        <begin position="966"/>
        <end position="998"/>
    </location>
</feature>
<dbReference type="Gene3D" id="3.40.50.300">
    <property type="entry name" value="P-loop containing nucleotide triphosphate hydrolases"/>
    <property type="match status" value="1"/>
</dbReference>
<dbReference type="GO" id="GO:0009116">
    <property type="term" value="P:nucleoside metabolic process"/>
    <property type="evidence" value="ECO:0007669"/>
    <property type="project" value="InterPro"/>
</dbReference>
<feature type="domain" description="GPI inositol-deacylase winged helix" evidence="4">
    <location>
        <begin position="743"/>
        <end position="827"/>
    </location>
</feature>
<dbReference type="SMART" id="SM00248">
    <property type="entry name" value="ANK"/>
    <property type="match status" value="6"/>
</dbReference>
<feature type="repeat" description="ANK" evidence="2">
    <location>
        <begin position="1075"/>
        <end position="1107"/>
    </location>
</feature>
<dbReference type="InterPro" id="IPR027417">
    <property type="entry name" value="P-loop_NTPase"/>
</dbReference>
<dbReference type="PROSITE" id="PS50297">
    <property type="entry name" value="ANK_REP_REGION"/>
    <property type="match status" value="3"/>
</dbReference>
<evidence type="ECO:0000259" key="5">
    <source>
        <dbReference type="Pfam" id="PF24883"/>
    </source>
</evidence>
<dbReference type="HOGENOM" id="CLU_000288_34_2_1"/>
<evidence type="ECO:0000256" key="3">
    <source>
        <dbReference type="SAM" id="MobiDB-lite"/>
    </source>
</evidence>
<accession>A0A024S2H2</accession>
<feature type="region of interest" description="Disordered" evidence="3">
    <location>
        <begin position="59"/>
        <end position="79"/>
    </location>
</feature>
<evidence type="ECO:0000259" key="4">
    <source>
        <dbReference type="Pfam" id="PF22939"/>
    </source>
</evidence>
<dbReference type="InterPro" id="IPR054471">
    <property type="entry name" value="GPIID_WHD"/>
</dbReference>
<sequence length="1200" mass="133559">MDSYDVVCDENDTIRGLGATVLEEKDEKYENSGDTRDCPAAQNKRKRFSLGDIETLAAPKKRLQPDSEDAHTATGSTSKQKLASTDYTVGWICALSTEYVAAQVFLDERHEGPDYVAPNDNNDYTLGKVGSHKVVIAVLPHGEYGISSATGVAKDMLHSFPNIKVGLMVGIGGGAPSRKHDIRLGDVVVSAPRNGSGGVFQYDFGKAIQSGSFYTTGFLNQPPPLLRAAVNGLEAHYEINGHQLEEAICDIFEKKPRLQRKYQRPLATTDRLYLSSVLHPSDTDVTCADCCGNDSSNLILRPERTQEDDNPRIHYGLIASANQVMKDALTRDKLVKEKDVLCFEMEAAGLMNQFPCLVIRGICDYSDSHKSKEWQGYAAMTAAAYAKDLLCRIPLHKVEAEQRIKDVLSAVTGVQKGVDRLLCVQQAENHQNVLNWLTPVDYAPQQRDYISVRQPKTGNWFLSSEEFQAWINSDKHTLFCPGGPGAGKTIMTAAVIDQLHTTYKEDDKIGIAYIYCDYRRHFDQKADDLLANLIKQLAQTQAAMPECIQSIYDQLRNQPRRPSLDELSKLLSSTSLIYAKVFIVVDALDECQLAGGCLKAFLSALFKFQASTNENIFATTRFIPEIMKEFRQSSSLEIRAKDEDVQEYLAGNMVRFRSFVLTNLELQKDIKDTIIKAADGMQVFPNTTSRHTKTNTIRFLIVRLHVDSLTELPTVGHVKRALRDLPNTLGETYDQAMARIEAQGEALRILAKKVLSWLVHAKRVLSVTELQCAVAIEPGTSELDGEFIPDKEILGSVCAGLVTFDTESRDIRLAHYTIKEYFDKEGRHWFQHAETDIARACLTYLSFDETKPLSHFYRYAASNWANHARGAPERHLMPLILDYLCRDAKGSSPDRAMPIHRSGIHVAVSFKLENTTLALIEMGHDVNSPDFTGSTPLLKAVESGCTPMVQLLLRAGADVDYWDEALDHTPLTYASDAGDESIVRLLLEHGADVDYAPRGEDWSALSWAFRAAHFGIAKLLLEGGANPNVYAGFNFKEVPRDAELLLKVREVAGSATNPFGSSYSSQTTTAISRDCRKSPLFEAVSRGLESLVKLLLEKGADVEGKPSSNNLTPLCLAMRRSSEERRREALDMMLGNEKIGSPCYLGLFSWGNKVQPTYCRNMAPSYLATGNISIYYLDTRRAGVSITDLARGRRWQELQW</sequence>
<dbReference type="PROSITE" id="PS50088">
    <property type="entry name" value="ANK_REPEAT"/>
    <property type="match status" value="3"/>
</dbReference>
<dbReference type="AlphaFoldDB" id="A0A024S2H2"/>
<dbReference type="InterPro" id="IPR036770">
    <property type="entry name" value="Ankyrin_rpt-contain_sf"/>
</dbReference>
<evidence type="ECO:0000313" key="6">
    <source>
        <dbReference type="EMBL" id="ETR98381.1"/>
    </source>
</evidence>
<feature type="repeat" description="ANK" evidence="2">
    <location>
        <begin position="932"/>
        <end position="964"/>
    </location>
</feature>
<proteinExistence type="predicted"/>
<dbReference type="EMBL" id="KI911163">
    <property type="protein sequence ID" value="ETR98381.1"/>
    <property type="molecule type" value="Genomic_DNA"/>
</dbReference>
<dbReference type="SUPFAM" id="SSF48403">
    <property type="entry name" value="Ankyrin repeat"/>
    <property type="match status" value="1"/>
</dbReference>
<gene>
    <name evidence="6" type="ORF">M419DRAFT_133630</name>
</gene>
<evidence type="ECO:0000256" key="2">
    <source>
        <dbReference type="PROSITE-ProRule" id="PRU00023"/>
    </source>
</evidence>
<keyword evidence="1" id="KW-0677">Repeat</keyword>
<name>A0A024S2H2_HYPJR</name>
<evidence type="ECO:0000256" key="1">
    <source>
        <dbReference type="ARBA" id="ARBA00022737"/>
    </source>
</evidence>
<organism evidence="6 7">
    <name type="scientific">Hypocrea jecorina (strain ATCC 56765 / BCRC 32924 / NRRL 11460 / Rut C-30)</name>
    <name type="common">Trichoderma reesei</name>
    <dbReference type="NCBI Taxonomy" id="1344414"/>
    <lineage>
        <taxon>Eukaryota</taxon>
        <taxon>Fungi</taxon>
        <taxon>Dikarya</taxon>
        <taxon>Ascomycota</taxon>
        <taxon>Pezizomycotina</taxon>
        <taxon>Sordariomycetes</taxon>
        <taxon>Hypocreomycetidae</taxon>
        <taxon>Hypocreales</taxon>
        <taxon>Hypocreaceae</taxon>
        <taxon>Trichoderma</taxon>
    </lineage>
</organism>
<evidence type="ECO:0000313" key="7">
    <source>
        <dbReference type="Proteomes" id="UP000024376"/>
    </source>
</evidence>
<dbReference type="InterPro" id="IPR002110">
    <property type="entry name" value="Ankyrin_rpt"/>
</dbReference>
<dbReference type="Pfam" id="PF22939">
    <property type="entry name" value="WHD_GPIID"/>
    <property type="match status" value="1"/>
</dbReference>
<dbReference type="Gene3D" id="1.25.40.20">
    <property type="entry name" value="Ankyrin repeat-containing domain"/>
    <property type="match status" value="2"/>
</dbReference>
<dbReference type="GO" id="GO:0003824">
    <property type="term" value="F:catalytic activity"/>
    <property type="evidence" value="ECO:0007669"/>
    <property type="project" value="InterPro"/>
</dbReference>
<dbReference type="PANTHER" id="PTHR46082">
    <property type="entry name" value="ATP/GTP-BINDING PROTEIN-RELATED"/>
    <property type="match status" value="1"/>
</dbReference>
<protein>
    <submittedName>
        <fullName evidence="6">Uncharacterized protein</fullName>
    </submittedName>
</protein>
<dbReference type="InterPro" id="IPR053137">
    <property type="entry name" value="NLR-like"/>
</dbReference>
<dbReference type="OrthoDB" id="1577640at2759"/>
<dbReference type="Pfam" id="PF12796">
    <property type="entry name" value="Ank_2"/>
    <property type="match status" value="1"/>
</dbReference>
<dbReference type="PANTHER" id="PTHR46082:SF11">
    <property type="entry name" value="AAA+ ATPASE DOMAIN-CONTAINING PROTEIN-RELATED"/>
    <property type="match status" value="1"/>
</dbReference>
<dbReference type="Pfam" id="PF00023">
    <property type="entry name" value="Ank"/>
    <property type="match status" value="1"/>
</dbReference>
<dbReference type="InterPro" id="IPR056884">
    <property type="entry name" value="NPHP3-like_N"/>
</dbReference>
<dbReference type="Pfam" id="PF24883">
    <property type="entry name" value="NPHP3_N"/>
    <property type="match status" value="1"/>
</dbReference>
<dbReference type="Gene3D" id="3.40.50.1580">
    <property type="entry name" value="Nucleoside phosphorylase domain"/>
    <property type="match status" value="1"/>
</dbReference>
<dbReference type="Proteomes" id="UP000024376">
    <property type="component" value="Unassembled WGS sequence"/>
</dbReference>